<evidence type="ECO:0000313" key="2">
    <source>
        <dbReference type="EMBL" id="KKM23857.1"/>
    </source>
</evidence>
<keyword evidence="1" id="KW-1133">Transmembrane helix</keyword>
<accession>A0A0F9I8K9</accession>
<feature type="transmembrane region" description="Helical" evidence="1">
    <location>
        <begin position="72"/>
        <end position="93"/>
    </location>
</feature>
<sequence length="216" mass="24544">MSIRNDEIQRLGFISSLIMFLMATLFAVALIIGFWAQTISNILSYIVSFIIAPAFVIMIISIHFSTPVEKKIWSFIGIAFAIIYAVFVVLTYYTQLAIAFNPPNLPTDIISMFDYQVTGSWMFVVDMLGYSFMTLSTLFTAFAFSDMKYEKGLKRIFIVHGVFFVPTLVFPLLPLGATSEESYLFGSIALLVWCMIFIPLAGLVSRFFWRMKSEKV</sequence>
<keyword evidence="1" id="KW-0812">Transmembrane</keyword>
<comment type="caution">
    <text evidence="2">The sequence shown here is derived from an EMBL/GenBank/DDBJ whole genome shotgun (WGS) entry which is preliminary data.</text>
</comment>
<gene>
    <name evidence="2" type="ORF">LCGC14_1610920</name>
</gene>
<feature type="transmembrane region" description="Helical" evidence="1">
    <location>
        <begin position="42"/>
        <end position="60"/>
    </location>
</feature>
<protein>
    <submittedName>
        <fullName evidence="2">Uncharacterized protein</fullName>
    </submittedName>
</protein>
<dbReference type="EMBL" id="LAZR01013040">
    <property type="protein sequence ID" value="KKM23857.1"/>
    <property type="molecule type" value="Genomic_DNA"/>
</dbReference>
<feature type="transmembrane region" description="Helical" evidence="1">
    <location>
        <begin position="183"/>
        <end position="209"/>
    </location>
</feature>
<feature type="transmembrane region" description="Helical" evidence="1">
    <location>
        <begin position="12"/>
        <end position="36"/>
    </location>
</feature>
<evidence type="ECO:0000256" key="1">
    <source>
        <dbReference type="SAM" id="Phobius"/>
    </source>
</evidence>
<dbReference type="AlphaFoldDB" id="A0A0F9I8K9"/>
<keyword evidence="1" id="KW-0472">Membrane</keyword>
<feature type="transmembrane region" description="Helical" evidence="1">
    <location>
        <begin position="121"/>
        <end position="144"/>
    </location>
</feature>
<name>A0A0F9I8K9_9ZZZZ</name>
<feature type="transmembrane region" description="Helical" evidence="1">
    <location>
        <begin position="156"/>
        <end position="177"/>
    </location>
</feature>
<proteinExistence type="predicted"/>
<reference evidence="2" key="1">
    <citation type="journal article" date="2015" name="Nature">
        <title>Complex archaea that bridge the gap between prokaryotes and eukaryotes.</title>
        <authorList>
            <person name="Spang A."/>
            <person name="Saw J.H."/>
            <person name="Jorgensen S.L."/>
            <person name="Zaremba-Niedzwiedzka K."/>
            <person name="Martijn J."/>
            <person name="Lind A.E."/>
            <person name="van Eijk R."/>
            <person name="Schleper C."/>
            <person name="Guy L."/>
            <person name="Ettema T.J."/>
        </authorList>
    </citation>
    <scope>NUCLEOTIDE SEQUENCE</scope>
</reference>
<organism evidence="2">
    <name type="scientific">marine sediment metagenome</name>
    <dbReference type="NCBI Taxonomy" id="412755"/>
    <lineage>
        <taxon>unclassified sequences</taxon>
        <taxon>metagenomes</taxon>
        <taxon>ecological metagenomes</taxon>
    </lineage>
</organism>